<feature type="domain" description="Phospholipase D N-terminal" evidence="3">
    <location>
        <begin position="54"/>
        <end position="150"/>
    </location>
</feature>
<dbReference type="RefSeq" id="WP_188997561.1">
    <property type="nucleotide sequence ID" value="NZ_BMOU01000003.1"/>
</dbReference>
<proteinExistence type="predicted"/>
<dbReference type="EMBL" id="BMOU01000003">
    <property type="protein sequence ID" value="GGN95313.1"/>
    <property type="molecule type" value="Genomic_DNA"/>
</dbReference>
<feature type="domain" description="PhoD-like phosphatase metallophosphatase" evidence="2">
    <location>
        <begin position="163"/>
        <end position="509"/>
    </location>
</feature>
<dbReference type="PANTHER" id="PTHR43606:SF2">
    <property type="entry name" value="ALKALINE PHOSPHATASE FAMILY PROTEIN (AFU_ORTHOLOGUE AFUA_5G03860)"/>
    <property type="match status" value="1"/>
</dbReference>
<keyword evidence="5" id="KW-1185">Reference proteome</keyword>
<gene>
    <name evidence="4" type="ORF">GCM10009030_22510</name>
</gene>
<dbReference type="GO" id="GO:0003993">
    <property type="term" value="F:acid phosphatase activity"/>
    <property type="evidence" value="ECO:0007669"/>
    <property type="project" value="InterPro"/>
</dbReference>
<reference evidence="4" key="1">
    <citation type="journal article" date="2014" name="Int. J. Syst. Evol. Microbiol.">
        <title>Complete genome sequence of Corynebacterium casei LMG S-19264T (=DSM 44701T), isolated from a smear-ripened cheese.</title>
        <authorList>
            <consortium name="US DOE Joint Genome Institute (JGI-PGF)"/>
            <person name="Walter F."/>
            <person name="Albersmeier A."/>
            <person name="Kalinowski J."/>
            <person name="Ruckert C."/>
        </authorList>
    </citation>
    <scope>NUCLEOTIDE SEQUENCE</scope>
    <source>
        <strain evidence="4">JCM 17820</strain>
    </source>
</reference>
<evidence type="ECO:0000259" key="3">
    <source>
        <dbReference type="Pfam" id="PF16655"/>
    </source>
</evidence>
<dbReference type="InterPro" id="IPR006311">
    <property type="entry name" value="TAT_signal"/>
</dbReference>
<evidence type="ECO:0000259" key="2">
    <source>
        <dbReference type="Pfam" id="PF09423"/>
    </source>
</evidence>
<dbReference type="Proteomes" id="UP000605784">
    <property type="component" value="Unassembled WGS sequence"/>
</dbReference>
<keyword evidence="1" id="KW-0732">Signal</keyword>
<reference evidence="4" key="2">
    <citation type="submission" date="2020-09" db="EMBL/GenBank/DDBJ databases">
        <authorList>
            <person name="Sun Q."/>
            <person name="Ohkuma M."/>
        </authorList>
    </citation>
    <scope>NUCLEOTIDE SEQUENCE</scope>
    <source>
        <strain evidence="4">JCM 17820</strain>
    </source>
</reference>
<dbReference type="CDD" id="cd07389">
    <property type="entry name" value="MPP_PhoD"/>
    <property type="match status" value="1"/>
</dbReference>
<comment type="caution">
    <text evidence="4">The sequence shown here is derived from an EMBL/GenBank/DDBJ whole genome shotgun (WGS) entry which is preliminary data.</text>
</comment>
<sequence>MDTHNPPTPDPDAHSRRRFLQRTGGATALAIVGGSGTATAVDDDGRFTSDPFSLGIASGDPLPESVILWTRLAPSPLERGGGMPEKKVPVTWTVAEAADMRPVVQTGTVFARPENAHAVHVDVRDLDPDTEYYYQFSAGGHRSTVGRTKTAPAPGAIPDEFRFAFASCQAWYDGFYTPYSHMAEDELDLVVHLGDYIYEYGIGPDGGVRNTSVPQAYRAEPTTLDRYRLQYGLYKSDPDLRAAHASAPWLVTRDDHEVDNNWAGDTPQDPDEQTVRDLLERRAAAFKAYYEHMPFRMAQKPDGPDQKLYRNYAFGDLVEFDVLDTRLYRSDQACGDAFNVDECQARFSEDRTILGDRQEAWLVETLEASTATWDVLANQVPFAEMDFLEGAEDGYRMDQWDGYAADQRTVKHAFEDHVRNPVVVTGDFHSNWANEITSARRDGETIGTEFVGTSISSGGDGAEYTDFDSDEAGALGRYVVEENENVAYNNGRRGYTRCTLTPDRWVTEFRVVDYVTDRGAPIRTDATFVVEDGAPGLGERCN</sequence>
<name>A0A830GM73_9EURY</name>
<dbReference type="Gene3D" id="2.60.40.380">
    <property type="entry name" value="Purple acid phosphatase-like, N-terminal"/>
    <property type="match status" value="1"/>
</dbReference>
<evidence type="ECO:0000313" key="4">
    <source>
        <dbReference type="EMBL" id="GGN95313.1"/>
    </source>
</evidence>
<dbReference type="InterPro" id="IPR038607">
    <property type="entry name" value="PhoD-like_sf"/>
</dbReference>
<dbReference type="InterPro" id="IPR032093">
    <property type="entry name" value="PhoD_N"/>
</dbReference>
<dbReference type="Pfam" id="PF16655">
    <property type="entry name" value="PhoD_N"/>
    <property type="match status" value="1"/>
</dbReference>
<protein>
    <submittedName>
        <fullName evidence="4">Alkaline phosphatase</fullName>
    </submittedName>
</protein>
<dbReference type="InterPro" id="IPR008963">
    <property type="entry name" value="Purple_acid_Pase-like_N"/>
</dbReference>
<dbReference type="PROSITE" id="PS51318">
    <property type="entry name" value="TAT"/>
    <property type="match status" value="1"/>
</dbReference>
<dbReference type="PANTHER" id="PTHR43606">
    <property type="entry name" value="PHOSPHATASE, PUTATIVE (AFU_ORTHOLOGUE AFUA_6G08710)-RELATED"/>
    <property type="match status" value="1"/>
</dbReference>
<accession>A0A830GM73</accession>
<dbReference type="InterPro" id="IPR029052">
    <property type="entry name" value="Metallo-depent_PP-like"/>
</dbReference>
<dbReference type="Gene3D" id="3.60.21.70">
    <property type="entry name" value="PhoD-like phosphatase"/>
    <property type="match status" value="1"/>
</dbReference>
<dbReference type="InterPro" id="IPR018946">
    <property type="entry name" value="PhoD-like_MPP"/>
</dbReference>
<evidence type="ECO:0000313" key="5">
    <source>
        <dbReference type="Proteomes" id="UP000605784"/>
    </source>
</evidence>
<dbReference type="Pfam" id="PF09423">
    <property type="entry name" value="PhoD"/>
    <property type="match status" value="1"/>
</dbReference>
<dbReference type="SUPFAM" id="SSF56300">
    <property type="entry name" value="Metallo-dependent phosphatases"/>
    <property type="match status" value="1"/>
</dbReference>
<dbReference type="GO" id="GO:0046872">
    <property type="term" value="F:metal ion binding"/>
    <property type="evidence" value="ECO:0007669"/>
    <property type="project" value="InterPro"/>
</dbReference>
<organism evidence="4 5">
    <name type="scientific">Haloarcula pellucida</name>
    <dbReference type="NCBI Taxonomy" id="1427151"/>
    <lineage>
        <taxon>Archaea</taxon>
        <taxon>Methanobacteriati</taxon>
        <taxon>Methanobacteriota</taxon>
        <taxon>Stenosarchaea group</taxon>
        <taxon>Halobacteria</taxon>
        <taxon>Halobacteriales</taxon>
        <taxon>Haloarculaceae</taxon>
        <taxon>Haloarcula</taxon>
    </lineage>
</organism>
<dbReference type="SUPFAM" id="SSF49363">
    <property type="entry name" value="Purple acid phosphatase, N-terminal domain"/>
    <property type="match status" value="1"/>
</dbReference>
<dbReference type="AlphaFoldDB" id="A0A830GM73"/>
<dbReference type="InterPro" id="IPR052900">
    <property type="entry name" value="Phospholipid_Metab_Enz"/>
</dbReference>
<evidence type="ECO:0000256" key="1">
    <source>
        <dbReference type="ARBA" id="ARBA00022729"/>
    </source>
</evidence>